<accession>A0A7C5DHD6</accession>
<protein>
    <submittedName>
        <fullName evidence="1">Uncharacterized protein</fullName>
    </submittedName>
</protein>
<dbReference type="EMBL" id="DRSQ01000031">
    <property type="protein sequence ID" value="HHE31315.1"/>
    <property type="molecule type" value="Genomic_DNA"/>
</dbReference>
<organism evidence="1">
    <name type="scientific">Chlorobaculum parvum</name>
    <dbReference type="NCBI Taxonomy" id="274539"/>
    <lineage>
        <taxon>Bacteria</taxon>
        <taxon>Pseudomonadati</taxon>
        <taxon>Chlorobiota</taxon>
        <taxon>Chlorobiia</taxon>
        <taxon>Chlorobiales</taxon>
        <taxon>Chlorobiaceae</taxon>
        <taxon>Chlorobaculum</taxon>
    </lineage>
</organism>
<gene>
    <name evidence="1" type="ORF">ENL07_01405</name>
</gene>
<name>A0A7C5DHD6_9CHLB</name>
<comment type="caution">
    <text evidence="1">The sequence shown here is derived from an EMBL/GenBank/DDBJ whole genome shotgun (WGS) entry which is preliminary data.</text>
</comment>
<dbReference type="AlphaFoldDB" id="A0A7C5DHD6"/>
<proteinExistence type="predicted"/>
<sequence length="109" mass="12148">MSDDARALYGGLWDSLGQNALQLAERGSLTVRVYTGSDMPVPPANTTAEILQGLEAWVEQHAQQSEVFEVPLETLKRPSVASKLLDGLWQSVQRFYRLCLKLVRCSGRQ</sequence>
<dbReference type="Proteomes" id="UP000886058">
    <property type="component" value="Unassembled WGS sequence"/>
</dbReference>
<evidence type="ECO:0000313" key="1">
    <source>
        <dbReference type="EMBL" id="HHE31315.1"/>
    </source>
</evidence>
<reference evidence="1" key="1">
    <citation type="journal article" date="2020" name="mSystems">
        <title>Genome- and Community-Level Interaction Insights into Carbon Utilization and Element Cycling Functions of Hydrothermarchaeota in Hydrothermal Sediment.</title>
        <authorList>
            <person name="Zhou Z."/>
            <person name="Liu Y."/>
            <person name="Xu W."/>
            <person name="Pan J."/>
            <person name="Luo Z.H."/>
            <person name="Li M."/>
        </authorList>
    </citation>
    <scope>NUCLEOTIDE SEQUENCE [LARGE SCALE GENOMIC DNA]</scope>
    <source>
        <strain evidence="1">HyVt-633</strain>
    </source>
</reference>